<gene>
    <name evidence="3" type="ORF">SAMN05444170_4852</name>
</gene>
<dbReference type="RefSeq" id="WP_072821656.1">
    <property type="nucleotide sequence ID" value="NZ_LT670849.1"/>
</dbReference>
<dbReference type="EMBL" id="LT670849">
    <property type="protein sequence ID" value="SHN81673.1"/>
    <property type="molecule type" value="Genomic_DNA"/>
</dbReference>
<organism evidence="3 4">
    <name type="scientific">Bradyrhizobium erythrophlei</name>
    <dbReference type="NCBI Taxonomy" id="1437360"/>
    <lineage>
        <taxon>Bacteria</taxon>
        <taxon>Pseudomonadati</taxon>
        <taxon>Pseudomonadota</taxon>
        <taxon>Alphaproteobacteria</taxon>
        <taxon>Hyphomicrobiales</taxon>
        <taxon>Nitrobacteraceae</taxon>
        <taxon>Bradyrhizobium</taxon>
    </lineage>
</organism>
<sequence>MEFLISAIVLIGKILIGLVVLIVILVGGWLAWAAIVRARITHEPVEYYRGWDGYWHPISLAHKISKEEADACHAEGSVYLIGYYRDRKLTRVTKMLKGAVFFDFEYSYHPNGRCASVKTTNANGVVKVRYYDRRGRGLPENPRGFW</sequence>
<reference evidence="4" key="1">
    <citation type="submission" date="2016-11" db="EMBL/GenBank/DDBJ databases">
        <authorList>
            <person name="Varghese N."/>
            <person name="Submissions S."/>
        </authorList>
    </citation>
    <scope>NUCLEOTIDE SEQUENCE [LARGE SCALE GENOMIC DNA]</scope>
    <source>
        <strain evidence="4">GAS401</strain>
    </source>
</reference>
<dbReference type="OrthoDB" id="8252481at2"/>
<dbReference type="PROSITE" id="PS50206">
    <property type="entry name" value="RHODANESE_3"/>
    <property type="match status" value="1"/>
</dbReference>
<keyword evidence="4" id="KW-1185">Reference proteome</keyword>
<dbReference type="InterPro" id="IPR001763">
    <property type="entry name" value="Rhodanese-like_dom"/>
</dbReference>
<protein>
    <recommendedName>
        <fullName evidence="2">Rhodanese domain-containing protein</fullName>
    </recommendedName>
</protein>
<proteinExistence type="predicted"/>
<accession>A0A1M7UFA2</accession>
<dbReference type="AlphaFoldDB" id="A0A1M7UFA2"/>
<feature type="domain" description="Rhodanese" evidence="2">
    <location>
        <begin position="22"/>
        <end position="41"/>
    </location>
</feature>
<dbReference type="Proteomes" id="UP000184096">
    <property type="component" value="Chromosome I"/>
</dbReference>
<evidence type="ECO:0000259" key="2">
    <source>
        <dbReference type="PROSITE" id="PS50206"/>
    </source>
</evidence>
<feature type="transmembrane region" description="Helical" evidence="1">
    <location>
        <begin position="6"/>
        <end position="32"/>
    </location>
</feature>
<keyword evidence="1" id="KW-0812">Transmembrane</keyword>
<keyword evidence="1" id="KW-0472">Membrane</keyword>
<evidence type="ECO:0000313" key="4">
    <source>
        <dbReference type="Proteomes" id="UP000184096"/>
    </source>
</evidence>
<evidence type="ECO:0000313" key="3">
    <source>
        <dbReference type="EMBL" id="SHN81673.1"/>
    </source>
</evidence>
<name>A0A1M7UFA2_9BRAD</name>
<evidence type="ECO:0000256" key="1">
    <source>
        <dbReference type="SAM" id="Phobius"/>
    </source>
</evidence>
<keyword evidence="1" id="KW-1133">Transmembrane helix</keyword>